<dbReference type="AlphaFoldDB" id="A0AAD5RP49"/>
<feature type="region of interest" description="Disordered" evidence="1">
    <location>
        <begin position="378"/>
        <end position="403"/>
    </location>
</feature>
<dbReference type="GO" id="GO:0042594">
    <property type="term" value="P:response to starvation"/>
    <property type="evidence" value="ECO:0007669"/>
    <property type="project" value="TreeGrafter"/>
</dbReference>
<reference evidence="2" key="1">
    <citation type="submission" date="2022-07" db="EMBL/GenBank/DDBJ databases">
        <title>Draft genome sequence of Zalerion maritima ATCC 34329, a (micro)plastics degrading marine fungus.</title>
        <authorList>
            <person name="Paco A."/>
            <person name="Goncalves M.F.M."/>
            <person name="Rocha-Santos T.A.P."/>
            <person name="Alves A."/>
        </authorList>
    </citation>
    <scope>NUCLEOTIDE SEQUENCE</scope>
    <source>
        <strain evidence="2">ATCC 34329</strain>
    </source>
</reference>
<dbReference type="PANTHER" id="PTHR13268">
    <property type="entry name" value="BREAST CARCINOMA AMPLIFIED SEQUENCE 3"/>
    <property type="match status" value="1"/>
</dbReference>
<evidence type="ECO:0000313" key="2">
    <source>
        <dbReference type="EMBL" id="KAJ2899018.1"/>
    </source>
</evidence>
<gene>
    <name evidence="2" type="ORF">MKZ38_003532</name>
</gene>
<sequence length="1143" mass="122122">MASQKKNKKLTTDAAGQGSRRNGKNARDGGNGSVSSGGGMPQPQPNGSAPGSGVNTPGAGPGGGQPGGVLAAMTKHANGKFTMLPDVGNNTIASPRRPLSPSAASSPTYQSPLLKPESPPPAINIPAADPELDIASPTSYPPSTVPSTAEWAKNVSGFAGSPGNLISIMGDSPPTQPSSYEDPRHISNWTPPQQRTYMNSPPVNQAPLPASPPTTQAIRRPLSFQLDGQQYPTAPDNRAERRSSMYSQYSTHPRAVSNPPLPHQPQAHFYGAPDIDLDLGATEGMKAGDRGYYFGFDTLSSAGDSNPGSHNVVLAGFEGGLDIFPVSKRSLDPQLASLRGLRGGVVSAKILPWSIPGSNNDAYVAVVIHGPYLPHQPSGADGAFSPPDRASTPAGSVRDGGGRQGNAIEYYQTTVEVYSLQTGRQVEVLLELPRVRLVNPMTSPIFKVPPPTGAFQIHADGGTVVVASGQTGECWVYRHLVVGQETLPRFFGAAKLWTCLQQSPKADSSQEIEPSPYTPARRPSPQPPIVTISGRWIAYCPASPSSQIALKASVPVKWYGKAPGITSMTPPQLPLVNSDLDLPDGGSVMNRLLRETTQELIVGAKWVGQHGKRMWNDYWYKNPQQARSPPSSSQSGWQRQDGPQFPPTHGAPAPAPVVNKDPGIVSIVDAYALGSTTTIHPIVTFSPQVGCSFLSFTPSGLSLFTASSKGDVQTIWDLMRIQYTKSSPLQASLSTDLSGPRVRQIAQFSRMTVARIVDVAWTKPGGERFAVVTERGTVHLHDMPPNAFSWPPPRRHIPVPDSSRNSMSEGSNPATSAAVSIASTAFSTAASVARPLITRPRRSSLQTGGTPGGASIADHASHGGRVIAASISSSLGKTGNAINQLRHTGENRVSLPSALNTPMAACITWIASRKYHTLFVLGDGIVRQFPGKSRRPSVPSNKRRAARSGSFRDFSVPPLPGDELAPAVKRYMDPDEYLELADKEDGCNTMVLEARPRTTQRNRMRVESSIPQAEIESSAPYQPFHTDRRVAISTYNPEPDVITADVSDWAFGDPIETTMISLGPAHLADEEDDLGDDAVDDPRALPQSAMERILEMGENQEQIVVTTRRRRGAARSAANASFQEDNSLFEDDCVVLDFADQRV</sequence>
<name>A0AAD5RP49_9PEZI</name>
<dbReference type="GO" id="GO:0006914">
    <property type="term" value="P:autophagy"/>
    <property type="evidence" value="ECO:0007669"/>
    <property type="project" value="InterPro"/>
</dbReference>
<feature type="compositionally biased region" description="Polar residues" evidence="1">
    <location>
        <begin position="802"/>
        <end position="813"/>
    </location>
</feature>
<feature type="compositionally biased region" description="Low complexity" evidence="1">
    <location>
        <begin position="623"/>
        <end position="640"/>
    </location>
</feature>
<protein>
    <submittedName>
        <fullName evidence="2">Uncharacterized protein</fullName>
    </submittedName>
</protein>
<feature type="compositionally biased region" description="Gly residues" evidence="1">
    <location>
        <begin position="29"/>
        <end position="40"/>
    </location>
</feature>
<feature type="region of interest" description="Disordered" evidence="1">
    <location>
        <begin position="1"/>
        <end position="148"/>
    </location>
</feature>
<accession>A0AAD5RP49</accession>
<feature type="region of interest" description="Disordered" evidence="1">
    <location>
        <begin position="783"/>
        <end position="815"/>
    </location>
</feature>
<proteinExistence type="predicted"/>
<dbReference type="PANTHER" id="PTHR13268:SF0">
    <property type="entry name" value="BCAS3 MICROTUBULE ASSOCIATED CELL MIGRATION FACTOR"/>
    <property type="match status" value="1"/>
</dbReference>
<feature type="region of interest" description="Disordered" evidence="1">
    <location>
        <begin position="838"/>
        <end position="859"/>
    </location>
</feature>
<dbReference type="InterPro" id="IPR036322">
    <property type="entry name" value="WD40_repeat_dom_sf"/>
</dbReference>
<feature type="region of interest" description="Disordered" evidence="1">
    <location>
        <begin position="164"/>
        <end position="244"/>
    </location>
</feature>
<dbReference type="InterPro" id="IPR045142">
    <property type="entry name" value="BCAS3-like"/>
</dbReference>
<comment type="caution">
    <text evidence="2">The sequence shown here is derived from an EMBL/GenBank/DDBJ whole genome shotgun (WGS) entry which is preliminary data.</text>
</comment>
<feature type="region of interest" description="Disordered" evidence="1">
    <location>
        <begin position="931"/>
        <end position="958"/>
    </location>
</feature>
<keyword evidence="3" id="KW-1185">Reference proteome</keyword>
<feature type="compositionally biased region" description="Low complexity" evidence="1">
    <location>
        <begin position="93"/>
        <end position="107"/>
    </location>
</feature>
<dbReference type="Proteomes" id="UP001201980">
    <property type="component" value="Unassembled WGS sequence"/>
</dbReference>
<evidence type="ECO:0000256" key="1">
    <source>
        <dbReference type="SAM" id="MobiDB-lite"/>
    </source>
</evidence>
<feature type="compositionally biased region" description="Polar residues" evidence="1">
    <location>
        <begin position="187"/>
        <end position="203"/>
    </location>
</feature>
<feature type="region of interest" description="Disordered" evidence="1">
    <location>
        <begin position="505"/>
        <end position="525"/>
    </location>
</feature>
<organism evidence="2 3">
    <name type="scientific">Zalerion maritima</name>
    <dbReference type="NCBI Taxonomy" id="339359"/>
    <lineage>
        <taxon>Eukaryota</taxon>
        <taxon>Fungi</taxon>
        <taxon>Dikarya</taxon>
        <taxon>Ascomycota</taxon>
        <taxon>Pezizomycotina</taxon>
        <taxon>Sordariomycetes</taxon>
        <taxon>Lulworthiomycetidae</taxon>
        <taxon>Lulworthiales</taxon>
        <taxon>Lulworthiaceae</taxon>
        <taxon>Zalerion</taxon>
    </lineage>
</organism>
<dbReference type="GO" id="GO:0005737">
    <property type="term" value="C:cytoplasm"/>
    <property type="evidence" value="ECO:0007669"/>
    <property type="project" value="TreeGrafter"/>
</dbReference>
<evidence type="ECO:0000313" key="3">
    <source>
        <dbReference type="Proteomes" id="UP001201980"/>
    </source>
</evidence>
<feature type="region of interest" description="Disordered" evidence="1">
    <location>
        <begin position="622"/>
        <end position="657"/>
    </location>
</feature>
<dbReference type="EMBL" id="JAKWBI020000210">
    <property type="protein sequence ID" value="KAJ2899018.1"/>
    <property type="molecule type" value="Genomic_DNA"/>
</dbReference>
<dbReference type="SUPFAM" id="SSF50978">
    <property type="entry name" value="WD40 repeat-like"/>
    <property type="match status" value="1"/>
</dbReference>